<proteinExistence type="predicted"/>
<keyword evidence="2" id="KW-1185">Reference proteome</keyword>
<dbReference type="EMBL" id="OX465077">
    <property type="protein sequence ID" value="CAI9268302.1"/>
    <property type="molecule type" value="Genomic_DNA"/>
</dbReference>
<evidence type="ECO:0000313" key="1">
    <source>
        <dbReference type="EMBL" id="CAI9268302.1"/>
    </source>
</evidence>
<reference evidence="1" key="1">
    <citation type="submission" date="2023-04" db="EMBL/GenBank/DDBJ databases">
        <authorList>
            <person name="Vijverberg K."/>
            <person name="Xiong W."/>
            <person name="Schranz E."/>
        </authorList>
    </citation>
    <scope>NUCLEOTIDE SEQUENCE</scope>
</reference>
<dbReference type="AlphaFoldDB" id="A0AA35VUM1"/>
<sequence>MLLQAMLYNIKGNLDKVQHELQKAKLMLNETFTTLPLEPALSTVPLDYKNNTIPLKRFYWLLVVPLKGYGSHHITEENLGGKIISCFVLLYAFETARDVGALREPKDKLKK</sequence>
<name>A0AA35VUM1_LACSI</name>
<organism evidence="1 2">
    <name type="scientific">Lactuca saligna</name>
    <name type="common">Willowleaf lettuce</name>
    <dbReference type="NCBI Taxonomy" id="75948"/>
    <lineage>
        <taxon>Eukaryota</taxon>
        <taxon>Viridiplantae</taxon>
        <taxon>Streptophyta</taxon>
        <taxon>Embryophyta</taxon>
        <taxon>Tracheophyta</taxon>
        <taxon>Spermatophyta</taxon>
        <taxon>Magnoliopsida</taxon>
        <taxon>eudicotyledons</taxon>
        <taxon>Gunneridae</taxon>
        <taxon>Pentapetalae</taxon>
        <taxon>asterids</taxon>
        <taxon>campanulids</taxon>
        <taxon>Asterales</taxon>
        <taxon>Asteraceae</taxon>
        <taxon>Cichorioideae</taxon>
        <taxon>Cichorieae</taxon>
        <taxon>Lactucinae</taxon>
        <taxon>Lactuca</taxon>
    </lineage>
</organism>
<accession>A0AA35VUM1</accession>
<protein>
    <submittedName>
        <fullName evidence="1">Uncharacterized protein</fullName>
    </submittedName>
</protein>
<dbReference type="Proteomes" id="UP001177003">
    <property type="component" value="Chromosome 1"/>
</dbReference>
<evidence type="ECO:0000313" key="2">
    <source>
        <dbReference type="Proteomes" id="UP001177003"/>
    </source>
</evidence>
<gene>
    <name evidence="1" type="ORF">LSALG_LOCUS8735</name>
</gene>